<comment type="caution">
    <text evidence="1">The sequence shown here is derived from an EMBL/GenBank/DDBJ whole genome shotgun (WGS) entry which is preliminary data.</text>
</comment>
<reference evidence="1 2" key="1">
    <citation type="submission" date="2021-06" db="EMBL/GenBank/DDBJ databases">
        <authorList>
            <person name="Palmer J.M."/>
        </authorList>
    </citation>
    <scope>NUCLEOTIDE SEQUENCE [LARGE SCALE GENOMIC DNA]</scope>
    <source>
        <strain evidence="1 2">GA_2019</strain>
        <tissue evidence="1">Muscle</tissue>
    </source>
</reference>
<dbReference type="Proteomes" id="UP001476798">
    <property type="component" value="Unassembled WGS sequence"/>
</dbReference>
<sequence>MMAKLHSFIQWCVPPSEQRKHWFVLKNKRVNLISLNFKDLLQGLRCFRTLKTWQLGHTCLQVLDSPCRHPAGSAQPPSVLEAEKSKLTRSVKSVILCVARHAGSRSS</sequence>
<evidence type="ECO:0000313" key="2">
    <source>
        <dbReference type="Proteomes" id="UP001476798"/>
    </source>
</evidence>
<gene>
    <name evidence="1" type="ORF">GOODEAATRI_029049</name>
</gene>
<organism evidence="1 2">
    <name type="scientific">Goodea atripinnis</name>
    <dbReference type="NCBI Taxonomy" id="208336"/>
    <lineage>
        <taxon>Eukaryota</taxon>
        <taxon>Metazoa</taxon>
        <taxon>Chordata</taxon>
        <taxon>Craniata</taxon>
        <taxon>Vertebrata</taxon>
        <taxon>Euteleostomi</taxon>
        <taxon>Actinopterygii</taxon>
        <taxon>Neopterygii</taxon>
        <taxon>Teleostei</taxon>
        <taxon>Neoteleostei</taxon>
        <taxon>Acanthomorphata</taxon>
        <taxon>Ovalentaria</taxon>
        <taxon>Atherinomorphae</taxon>
        <taxon>Cyprinodontiformes</taxon>
        <taxon>Goodeidae</taxon>
        <taxon>Goodea</taxon>
    </lineage>
</organism>
<accession>A0ABV0PHX4</accession>
<protein>
    <submittedName>
        <fullName evidence="1">Uncharacterized protein</fullName>
    </submittedName>
</protein>
<proteinExistence type="predicted"/>
<name>A0ABV0PHX4_9TELE</name>
<evidence type="ECO:0000313" key="1">
    <source>
        <dbReference type="EMBL" id="MEQ2183089.1"/>
    </source>
</evidence>
<dbReference type="EMBL" id="JAHRIO010074153">
    <property type="protein sequence ID" value="MEQ2183089.1"/>
    <property type="molecule type" value="Genomic_DNA"/>
</dbReference>
<keyword evidence="2" id="KW-1185">Reference proteome</keyword>